<name>A0A1I8MN83_MUSDO</name>
<proteinExistence type="inferred from homology"/>
<dbReference type="RefSeq" id="XP_019894452.1">
    <property type="nucleotide sequence ID" value="XM_020038893.1"/>
</dbReference>
<feature type="compositionally biased region" description="Low complexity" evidence="3">
    <location>
        <begin position="423"/>
        <end position="437"/>
    </location>
</feature>
<feature type="compositionally biased region" description="Low complexity" evidence="3">
    <location>
        <begin position="373"/>
        <end position="397"/>
    </location>
</feature>
<dbReference type="GO" id="GO:0000978">
    <property type="term" value="F:RNA polymerase II cis-regulatory region sequence-specific DNA binding"/>
    <property type="evidence" value="ECO:0007669"/>
    <property type="project" value="TreeGrafter"/>
</dbReference>
<feature type="region of interest" description="Disordered" evidence="3">
    <location>
        <begin position="714"/>
        <end position="736"/>
    </location>
</feature>
<reference evidence="7" key="2">
    <citation type="submission" date="2025-04" db="UniProtKB">
        <authorList>
            <consortium name="RefSeq"/>
        </authorList>
    </citation>
    <scope>IDENTIFICATION</scope>
    <source>
        <strain evidence="7">Aabys</strain>
    </source>
</reference>
<dbReference type="PANTHER" id="PTHR11037">
    <property type="entry name" value="TRANSCRIPTION FACTOR CP2"/>
    <property type="match status" value="1"/>
</dbReference>
<dbReference type="Proteomes" id="UP001652621">
    <property type="component" value="Unplaced"/>
</dbReference>
<dbReference type="GO" id="GO:0005634">
    <property type="term" value="C:nucleus"/>
    <property type="evidence" value="ECO:0007669"/>
    <property type="project" value="UniProtKB-SubCell"/>
</dbReference>
<dbReference type="EnsemblMetazoa" id="MDOA006741-RA">
    <property type="protein sequence ID" value="MDOA006741-PA"/>
    <property type="gene ID" value="MDOA006741"/>
</dbReference>
<dbReference type="VEuPathDB" id="VectorBase:MDOMA2_008517"/>
<evidence type="ECO:0000256" key="2">
    <source>
        <dbReference type="PROSITE-ProRule" id="PRU01313"/>
    </source>
</evidence>
<dbReference type="OrthoDB" id="9996779at2759"/>
<evidence type="ECO:0000313" key="7">
    <source>
        <dbReference type="RefSeq" id="XP_019894452.1"/>
    </source>
</evidence>
<dbReference type="InterPro" id="IPR040167">
    <property type="entry name" value="TF_CP2-like"/>
</dbReference>
<keyword evidence="2" id="KW-0539">Nucleus</keyword>
<dbReference type="SUPFAM" id="SSF47769">
    <property type="entry name" value="SAM/Pointed domain"/>
    <property type="match status" value="1"/>
</dbReference>
<dbReference type="InterPro" id="IPR013761">
    <property type="entry name" value="SAM/pointed_sf"/>
</dbReference>
<dbReference type="VEuPathDB" id="VectorBase:MDOA006741"/>
<feature type="region of interest" description="Disordered" evidence="3">
    <location>
        <begin position="144"/>
        <end position="228"/>
    </location>
</feature>
<dbReference type="PROSITE" id="PS51968">
    <property type="entry name" value="GRH_CP2_DB"/>
    <property type="match status" value="1"/>
</dbReference>
<feature type="compositionally biased region" description="Basic and acidic residues" evidence="3">
    <location>
        <begin position="218"/>
        <end position="228"/>
    </location>
</feature>
<dbReference type="KEGG" id="mde:101897723"/>
<feature type="region of interest" description="Disordered" evidence="3">
    <location>
        <begin position="39"/>
        <end position="111"/>
    </location>
</feature>
<keyword evidence="6" id="KW-1185">Reference proteome</keyword>
<dbReference type="GO" id="GO:0001228">
    <property type="term" value="F:DNA-binding transcription activator activity, RNA polymerase II-specific"/>
    <property type="evidence" value="ECO:0007669"/>
    <property type="project" value="TreeGrafter"/>
</dbReference>
<feature type="compositionally biased region" description="Low complexity" evidence="3">
    <location>
        <begin position="1"/>
        <end position="19"/>
    </location>
</feature>
<reference evidence="5" key="1">
    <citation type="submission" date="2020-05" db="UniProtKB">
        <authorList>
            <consortium name="EnsemblMetazoa"/>
        </authorList>
    </citation>
    <scope>IDENTIFICATION</scope>
    <source>
        <strain evidence="5">Aabys</strain>
    </source>
</reference>
<dbReference type="AlphaFoldDB" id="A0A1I8MN83"/>
<organism evidence="5">
    <name type="scientific">Musca domestica</name>
    <name type="common">House fly</name>
    <dbReference type="NCBI Taxonomy" id="7370"/>
    <lineage>
        <taxon>Eukaryota</taxon>
        <taxon>Metazoa</taxon>
        <taxon>Ecdysozoa</taxon>
        <taxon>Arthropoda</taxon>
        <taxon>Hexapoda</taxon>
        <taxon>Insecta</taxon>
        <taxon>Pterygota</taxon>
        <taxon>Neoptera</taxon>
        <taxon>Endopterygota</taxon>
        <taxon>Diptera</taxon>
        <taxon>Brachycera</taxon>
        <taxon>Muscomorpha</taxon>
        <taxon>Muscoidea</taxon>
        <taxon>Muscidae</taxon>
        <taxon>Musca</taxon>
    </lineage>
</organism>
<feature type="compositionally biased region" description="Basic and acidic residues" evidence="3">
    <location>
        <begin position="714"/>
        <end position="735"/>
    </location>
</feature>
<gene>
    <name evidence="5" type="primary">101897723</name>
    <name evidence="7" type="synonym">LOC101897723</name>
</gene>
<evidence type="ECO:0000259" key="4">
    <source>
        <dbReference type="PROSITE" id="PS51968"/>
    </source>
</evidence>
<sequence length="1042" mass="113371">MALSVVTNTTNNNNNSNNVHQYQPGFFDLQSLFDPYSLQHQQQQQDLKYLNHHQQQQQHQNNHHQNHHQHHHNQQHPATSKSILTDSMEFQSGGNSNNNNNSSNNNNSNNHNILQHTQQQINRNLMSGFLHQHFGAEYEPVITFVDSPPNSEESWPDDQSKGSPGPQIIDVQTIYSNSGSRKRRMDWDPLDLGQSESNASPPAVELPTKLAGHSSLADSKDKGYKREKLSNGRGNWADDIGFDLNAEFNSNSYLNNETFMSFSSGLAPVLKQEPQTEQLKINNSKSSLHIPAPINTVNIQKLDKQSPTSNNNNGFLDTTAAVSPANAAAGGVAVTATPEKSKINGNIDLIDKHCGCGSPQGGGGNSHHHQHHQQQQQQQSQSQVGDQQQQTSASASAIKGNNEQGRQLLTVVDTSKIEQSPLGRSSGNSGAPAGATTAAANSDDYKFQYILAAATSIATKNNEDTLTYLNQGQSYEIKLKKIGDLSMYRDKILKSVIKICFHERRLQYMEREQMQQWQASRPGERIIEVDLPLSYGLCHVSQPLNPNYLNTVEIFWDPMKEVGVYIKVNCISTEFTPKKHGGEKGVPFRLQIETYIENNNNNNNNITNNTTTAAANTPIAVTTFHNSGNNNNSIPASGTKTPPIGGVAPPSPLGAAVAAAAAATAAVVGAGSGASPHSQTGNLTPNGLLASGLKPPMPIHAAACQVKVFKLKGADRKHKQDREKIQKRPQSEQDKFQPSYECTIMTDIPLDLITTPATTTAGCFSPEYMKIWPNSPVHIPKYDGMLPYANASPNASASPIAINSVSSTNSPSLKIMDTNMVTAPSAVMGNDIDEYNSITIMPDSTPVQVTQWLTYHRLTAYLSTFAQFSGADIMRMSKEDLIQICGLADGIRMFNILRAKAITPRLTLYVSLDGSNYNAIYLISNTAKELLQKLFKLPGFYECVAKSSSTSMNGSGGGGGGGGMDNSSPYHSWGMHSKYSGSGSSIYNDVNTKSLIYISGPSGIHVAITDEVLANEIKDGSLYGLEVQNGKVVMKLVNKNEN</sequence>
<comment type="subcellular location">
    <subcellularLocation>
        <location evidence="2">Nucleus</location>
    </subcellularLocation>
</comment>
<feature type="compositionally biased region" description="Basic residues" evidence="3">
    <location>
        <begin position="61"/>
        <end position="74"/>
    </location>
</feature>
<evidence type="ECO:0000313" key="5">
    <source>
        <dbReference type="EnsemblMetazoa" id="MDOA006741-PB"/>
    </source>
</evidence>
<keyword evidence="2" id="KW-0238">DNA-binding</keyword>
<dbReference type="Gene3D" id="1.10.150.50">
    <property type="entry name" value="Transcription Factor, Ets-1"/>
    <property type="match status" value="1"/>
</dbReference>
<dbReference type="FunFam" id="1.10.150.50:FF:000073">
    <property type="entry name" value="Gemini, isoform C"/>
    <property type="match status" value="1"/>
</dbReference>
<dbReference type="Pfam" id="PF18016">
    <property type="entry name" value="SAM_3"/>
    <property type="match status" value="1"/>
</dbReference>
<dbReference type="EnsemblMetazoa" id="MDOA006741-RB">
    <property type="protein sequence ID" value="MDOA006741-PB"/>
    <property type="gene ID" value="MDOA006741"/>
</dbReference>
<dbReference type="CDD" id="cd09537">
    <property type="entry name" value="SAM_CP2-like"/>
    <property type="match status" value="1"/>
</dbReference>
<dbReference type="PANTHER" id="PTHR11037:SF21">
    <property type="entry name" value="GEMINI, ISOFORM C"/>
    <property type="match status" value="1"/>
</dbReference>
<feature type="compositionally biased region" description="Polar residues" evidence="3">
    <location>
        <begin position="77"/>
        <end position="94"/>
    </location>
</feature>
<feature type="domain" description="Grh/CP2 DB" evidence="4">
    <location>
        <begin position="443"/>
        <end position="771"/>
    </location>
</feature>
<feature type="compositionally biased region" description="Low complexity" evidence="3">
    <location>
        <begin position="95"/>
        <end position="110"/>
    </location>
</feature>
<dbReference type="eggNOG" id="KOG4091">
    <property type="taxonomic scope" value="Eukaryota"/>
</dbReference>
<dbReference type="Pfam" id="PF04516">
    <property type="entry name" value="CP2"/>
    <property type="match status" value="2"/>
</dbReference>
<evidence type="ECO:0000256" key="1">
    <source>
        <dbReference type="ARBA" id="ARBA00010852"/>
    </source>
</evidence>
<feature type="region of interest" description="Disordered" evidence="3">
    <location>
        <begin position="670"/>
        <end position="689"/>
    </location>
</feature>
<dbReference type="InterPro" id="IPR007604">
    <property type="entry name" value="CP2"/>
</dbReference>
<feature type="region of interest" description="Disordered" evidence="3">
    <location>
        <begin position="356"/>
        <end position="405"/>
    </location>
</feature>
<dbReference type="InterPro" id="IPR041418">
    <property type="entry name" value="SAM_3"/>
</dbReference>
<feature type="region of interest" description="Disordered" evidence="3">
    <location>
        <begin position="1"/>
        <end position="22"/>
    </location>
</feature>
<accession>A0A1I8MN83</accession>
<comment type="similarity">
    <text evidence="1">Belongs to the grh/CP2 family. CP2 subfamily.</text>
</comment>
<protein>
    <submittedName>
        <fullName evidence="7">Probable WRKY transcription factor protein 1 isoform X1</fullName>
    </submittedName>
</protein>
<feature type="region of interest" description="Disordered" evidence="3">
    <location>
        <begin position="417"/>
        <end position="437"/>
    </location>
</feature>
<evidence type="ECO:0000256" key="3">
    <source>
        <dbReference type="SAM" id="MobiDB-lite"/>
    </source>
</evidence>
<evidence type="ECO:0000313" key="6">
    <source>
        <dbReference type="Proteomes" id="UP001652621"/>
    </source>
</evidence>
<dbReference type="STRING" id="7370.A0A1I8MN83"/>